<dbReference type="SUPFAM" id="SSF53254">
    <property type="entry name" value="Phosphoglycerate mutase-like"/>
    <property type="match status" value="1"/>
</dbReference>
<dbReference type="Proteomes" id="UP000732193">
    <property type="component" value="Unassembled WGS sequence"/>
</dbReference>
<dbReference type="AlphaFoldDB" id="A0AAE3B554"/>
<comment type="caution">
    <text evidence="2">The sequence shown here is derived from an EMBL/GenBank/DDBJ whole genome shotgun (WGS) entry which is preliminary data.</text>
</comment>
<feature type="binding site" evidence="1">
    <location>
        <position position="60"/>
    </location>
    <ligand>
        <name>substrate</name>
    </ligand>
</feature>
<dbReference type="PANTHER" id="PTHR48100">
    <property type="entry name" value="BROAD-SPECIFICITY PHOSPHATASE YOR283W-RELATED"/>
    <property type="match status" value="1"/>
</dbReference>
<protein>
    <submittedName>
        <fullName evidence="2">Histidine phosphatase family protein</fullName>
    </submittedName>
</protein>
<evidence type="ECO:0000313" key="2">
    <source>
        <dbReference type="EMBL" id="MBM1712589.1"/>
    </source>
</evidence>
<evidence type="ECO:0000313" key="3">
    <source>
        <dbReference type="Proteomes" id="UP000732193"/>
    </source>
</evidence>
<sequence>MAIYFIRHGQSEFNAAFQGEVDPFIFDAPLTSLGFDQAARARETIADLGVSRVITSPLTRAIQTAKTIFDGIAPIEVQHGHHELLKFSGDVGRAPDNLRVDFPDLSFDHLPTRWWHSHADPDIDVPVEPAESFESRIAGFVARLEEIQNEDVAIVGHGNAFQHIIGFMLNNCQIHRYR</sequence>
<accession>A0AAE3B554</accession>
<dbReference type="PANTHER" id="PTHR48100:SF61">
    <property type="entry name" value="PHOSPHOGLYCERATE MUTASE"/>
    <property type="match status" value="1"/>
</dbReference>
<dbReference type="SMART" id="SM00855">
    <property type="entry name" value="PGAM"/>
    <property type="match status" value="1"/>
</dbReference>
<dbReference type="RefSeq" id="WP_203241224.1">
    <property type="nucleotide sequence ID" value="NZ_JAFBRH010000001.1"/>
</dbReference>
<gene>
    <name evidence="2" type="ORF">JQV55_03335</name>
</gene>
<dbReference type="CDD" id="cd07067">
    <property type="entry name" value="HP_PGM_like"/>
    <property type="match status" value="1"/>
</dbReference>
<dbReference type="Pfam" id="PF00300">
    <property type="entry name" value="His_Phos_1"/>
    <property type="match status" value="1"/>
</dbReference>
<dbReference type="EMBL" id="JAFBRM010000001">
    <property type="protein sequence ID" value="MBM1712589.1"/>
    <property type="molecule type" value="Genomic_DNA"/>
</dbReference>
<dbReference type="InterPro" id="IPR050275">
    <property type="entry name" value="PGM_Phosphatase"/>
</dbReference>
<dbReference type="GO" id="GO:0005737">
    <property type="term" value="C:cytoplasm"/>
    <property type="evidence" value="ECO:0007669"/>
    <property type="project" value="TreeGrafter"/>
</dbReference>
<organism evidence="2 3">
    <name type="scientific">Sulfitobacter geojensis</name>
    <dbReference type="NCBI Taxonomy" id="1342299"/>
    <lineage>
        <taxon>Bacteria</taxon>
        <taxon>Pseudomonadati</taxon>
        <taxon>Pseudomonadota</taxon>
        <taxon>Alphaproteobacteria</taxon>
        <taxon>Rhodobacterales</taxon>
        <taxon>Roseobacteraceae</taxon>
        <taxon>Sulfitobacter</taxon>
    </lineage>
</organism>
<dbReference type="Gene3D" id="3.40.50.1240">
    <property type="entry name" value="Phosphoglycerate mutase-like"/>
    <property type="match status" value="1"/>
</dbReference>
<dbReference type="GO" id="GO:0016791">
    <property type="term" value="F:phosphatase activity"/>
    <property type="evidence" value="ECO:0007669"/>
    <property type="project" value="TreeGrafter"/>
</dbReference>
<keyword evidence="3" id="KW-1185">Reference proteome</keyword>
<evidence type="ECO:0000256" key="1">
    <source>
        <dbReference type="PIRSR" id="PIRSR613078-2"/>
    </source>
</evidence>
<dbReference type="InterPro" id="IPR013078">
    <property type="entry name" value="His_Pase_superF_clade-1"/>
</dbReference>
<dbReference type="InterPro" id="IPR029033">
    <property type="entry name" value="His_PPase_superfam"/>
</dbReference>
<reference evidence="2 3" key="1">
    <citation type="submission" date="2021-01" db="EMBL/GenBank/DDBJ databases">
        <title>Diatom-associated Roseobacters Show Island Model of Population Structure.</title>
        <authorList>
            <person name="Qu L."/>
            <person name="Feng X."/>
            <person name="Chen Y."/>
            <person name="Li L."/>
            <person name="Wang X."/>
            <person name="Hu Z."/>
            <person name="Wang H."/>
            <person name="Luo H."/>
        </authorList>
    </citation>
    <scope>NUCLEOTIDE SEQUENCE [LARGE SCALE GENOMIC DNA]</scope>
    <source>
        <strain evidence="2 3">TR60-84</strain>
    </source>
</reference>
<feature type="binding site" evidence="1">
    <location>
        <begin position="7"/>
        <end position="14"/>
    </location>
    <ligand>
        <name>substrate</name>
    </ligand>
</feature>
<proteinExistence type="predicted"/>
<name>A0AAE3B554_9RHOB</name>